<evidence type="ECO:0000313" key="2">
    <source>
        <dbReference type="EMBL" id="OCF50385.1"/>
    </source>
</evidence>
<keyword evidence="1" id="KW-0732">Signal</keyword>
<accession>A0A1B9I4D0</accession>
<dbReference type="OrthoDB" id="10532604at2759"/>
<name>A0A1B9I4D0_9TREE</name>
<dbReference type="AlphaFoldDB" id="A0A1B9I4D0"/>
<keyword evidence="4" id="KW-1185">Reference proteome</keyword>
<dbReference type="GeneID" id="30172075"/>
<reference evidence="2" key="3">
    <citation type="submission" date="2016-07" db="EMBL/GenBank/DDBJ databases">
        <title>Evolution of pathogenesis and genome organization in the Tremellales.</title>
        <authorList>
            <person name="Cuomo C."/>
            <person name="Litvintseva A."/>
            <person name="Heitman J."/>
            <person name="Chen Y."/>
            <person name="Sun S."/>
            <person name="Springer D."/>
            <person name="Dromer F."/>
            <person name="Young S."/>
            <person name="Zeng Q."/>
            <person name="Chapman S."/>
            <person name="Gujja S."/>
            <person name="Saif S."/>
            <person name="Birren B."/>
        </authorList>
    </citation>
    <scope>NUCLEOTIDE SEQUENCE</scope>
    <source>
        <strain evidence="2">CBS 10737</strain>
    </source>
</reference>
<feature type="signal peptide" evidence="1">
    <location>
        <begin position="1"/>
        <end position="23"/>
    </location>
</feature>
<reference evidence="2" key="1">
    <citation type="submission" date="2013-07" db="EMBL/GenBank/DDBJ databases">
        <title>The Genome Sequence of Cryptococcus pinus CBS10737.</title>
        <authorList>
            <consortium name="The Broad Institute Genome Sequencing Platform"/>
            <person name="Cuomo C."/>
            <person name="Litvintseva A."/>
            <person name="Chen Y."/>
            <person name="Heitman J."/>
            <person name="Sun S."/>
            <person name="Springer D."/>
            <person name="Dromer F."/>
            <person name="Young S.K."/>
            <person name="Zeng Q."/>
            <person name="Gargeya S."/>
            <person name="Fitzgerald M."/>
            <person name="Abouelleil A."/>
            <person name="Alvarado L."/>
            <person name="Berlin A.M."/>
            <person name="Chapman S.B."/>
            <person name="Dewar J."/>
            <person name="Goldberg J."/>
            <person name="Griggs A."/>
            <person name="Gujja S."/>
            <person name="Hansen M."/>
            <person name="Howarth C."/>
            <person name="Imamovic A."/>
            <person name="Larimer J."/>
            <person name="McCowan C."/>
            <person name="Murphy C."/>
            <person name="Pearson M."/>
            <person name="Priest M."/>
            <person name="Roberts A."/>
            <person name="Saif S."/>
            <person name="Shea T."/>
            <person name="Sykes S."/>
            <person name="Wortman J."/>
            <person name="Nusbaum C."/>
            <person name="Birren B."/>
        </authorList>
    </citation>
    <scope>NUCLEOTIDE SEQUENCE [LARGE SCALE GENOMIC DNA]</scope>
    <source>
        <strain evidence="2">CBS 10737</strain>
    </source>
</reference>
<reference evidence="3" key="4">
    <citation type="submission" date="2024-02" db="EMBL/GenBank/DDBJ databases">
        <title>Comparative genomics of Cryptococcus and Kwoniella reveals pathogenesis evolution and contrasting modes of karyotype evolution via chromosome fusion or intercentromeric recombination.</title>
        <authorList>
            <person name="Coelho M.A."/>
            <person name="David-Palma M."/>
            <person name="Shea T."/>
            <person name="Bowers K."/>
            <person name="McGinley-Smith S."/>
            <person name="Mohammad A.W."/>
            <person name="Gnirke A."/>
            <person name="Yurkov A.M."/>
            <person name="Nowrousian M."/>
            <person name="Sun S."/>
            <person name="Cuomo C.A."/>
            <person name="Heitman J."/>
        </authorList>
    </citation>
    <scope>NUCLEOTIDE SEQUENCE</scope>
    <source>
        <strain evidence="3">CBS 10737</strain>
    </source>
</reference>
<dbReference type="Proteomes" id="UP000094020">
    <property type="component" value="Chromosome 7"/>
</dbReference>
<sequence>MFSVKSITQLGVLVGMLGNQVLADSVNNLDMHAKYNITPAEHTRFVDIKTNDILASYPDAYAFDVLGDEGTGSKTFKWVYVDKNDDTKEEWSIELTAYCEGFWPETDVAVITLSLDRPWATLQASEITNSWFQSDKTTYKCNVPLCGDAPAFGVPAYSYVRTITSRS</sequence>
<feature type="chain" id="PRO_5008628319" evidence="1">
    <location>
        <begin position="24"/>
        <end position="167"/>
    </location>
</feature>
<proteinExistence type="predicted"/>
<dbReference type="EMBL" id="CP144525">
    <property type="protein sequence ID" value="WWC71431.1"/>
    <property type="molecule type" value="Genomic_DNA"/>
</dbReference>
<dbReference type="KEGG" id="kpin:30172075"/>
<organism evidence="2">
    <name type="scientific">Kwoniella pini CBS 10737</name>
    <dbReference type="NCBI Taxonomy" id="1296096"/>
    <lineage>
        <taxon>Eukaryota</taxon>
        <taxon>Fungi</taxon>
        <taxon>Dikarya</taxon>
        <taxon>Basidiomycota</taxon>
        <taxon>Agaricomycotina</taxon>
        <taxon>Tremellomycetes</taxon>
        <taxon>Tremellales</taxon>
        <taxon>Cryptococcaceae</taxon>
        <taxon>Kwoniella</taxon>
    </lineage>
</organism>
<reference evidence="3" key="2">
    <citation type="submission" date="2013-07" db="EMBL/GenBank/DDBJ databases">
        <authorList>
            <consortium name="The Broad Institute Genome Sequencing Platform"/>
            <person name="Cuomo C."/>
            <person name="Litvintseva A."/>
            <person name="Chen Y."/>
            <person name="Heitman J."/>
            <person name="Sun S."/>
            <person name="Springer D."/>
            <person name="Dromer F."/>
            <person name="Young S.K."/>
            <person name="Zeng Q."/>
            <person name="Gargeya S."/>
            <person name="Fitzgerald M."/>
            <person name="Abouelleil A."/>
            <person name="Alvarado L."/>
            <person name="Berlin A.M."/>
            <person name="Chapman S.B."/>
            <person name="Dewar J."/>
            <person name="Goldberg J."/>
            <person name="Griggs A."/>
            <person name="Gujja S."/>
            <person name="Hansen M."/>
            <person name="Howarth C."/>
            <person name="Imamovic A."/>
            <person name="Larimer J."/>
            <person name="McCowan C."/>
            <person name="Murphy C."/>
            <person name="Pearson M."/>
            <person name="Priest M."/>
            <person name="Roberts A."/>
            <person name="Saif S."/>
            <person name="Shea T."/>
            <person name="Sykes S."/>
            <person name="Wortman J."/>
            <person name="Nusbaum C."/>
            <person name="Birren B."/>
        </authorList>
    </citation>
    <scope>NUCLEOTIDE SEQUENCE</scope>
    <source>
        <strain evidence="3">CBS 10737</strain>
    </source>
</reference>
<gene>
    <name evidence="2" type="ORF">I206_03706</name>
    <name evidence="3" type="ORF">I206_105387</name>
</gene>
<dbReference type="RefSeq" id="XP_019011604.1">
    <property type="nucleotide sequence ID" value="XM_019155450.1"/>
</dbReference>
<protein>
    <submittedName>
        <fullName evidence="2">Uncharacterized protein</fullName>
    </submittedName>
</protein>
<evidence type="ECO:0000313" key="3">
    <source>
        <dbReference type="EMBL" id="WWC71431.1"/>
    </source>
</evidence>
<dbReference type="EMBL" id="KI894010">
    <property type="protein sequence ID" value="OCF50385.1"/>
    <property type="molecule type" value="Genomic_DNA"/>
</dbReference>
<evidence type="ECO:0000256" key="1">
    <source>
        <dbReference type="SAM" id="SignalP"/>
    </source>
</evidence>
<evidence type="ECO:0000313" key="4">
    <source>
        <dbReference type="Proteomes" id="UP000094020"/>
    </source>
</evidence>